<reference evidence="2 3" key="1">
    <citation type="submission" date="2014-02" db="EMBL/GenBank/DDBJ databases">
        <title>The genome sequence of Colletotrichum fioriniae PJ7.</title>
        <authorList>
            <person name="Baroncelli R."/>
            <person name="Thon M.R."/>
        </authorList>
    </citation>
    <scope>NUCLEOTIDE SEQUENCE [LARGE SCALE GENOMIC DNA]</scope>
    <source>
        <strain evidence="2 3">PJ7</strain>
    </source>
</reference>
<dbReference type="HOGENOM" id="CLU_1669251_0_0_1"/>
<protein>
    <submittedName>
        <fullName evidence="2">Uncharacterized protein</fullName>
    </submittedName>
</protein>
<proteinExistence type="predicted"/>
<feature type="compositionally biased region" description="Low complexity" evidence="1">
    <location>
        <begin position="127"/>
        <end position="140"/>
    </location>
</feature>
<sequence length="158" mass="16596">MPYRPMRALQLGHPRAFLPSASQRPSGPARFPKPSVGLARKEHNNTHGAPALCAQGGENNDRGGYLRCNSGGGGSTPSIHHRPLPHPPPSSTHSGPRELLVLLLDLSASPDSGQFFRPFPTASPEDPSLTTTSELLSPLSQLALPDSGSAGLDRQSGL</sequence>
<feature type="region of interest" description="Disordered" evidence="1">
    <location>
        <begin position="1"/>
        <end position="96"/>
    </location>
</feature>
<accession>A0A010RBD1</accession>
<organism evidence="2 3">
    <name type="scientific">Colletotrichum fioriniae PJ7</name>
    <dbReference type="NCBI Taxonomy" id="1445577"/>
    <lineage>
        <taxon>Eukaryota</taxon>
        <taxon>Fungi</taxon>
        <taxon>Dikarya</taxon>
        <taxon>Ascomycota</taxon>
        <taxon>Pezizomycotina</taxon>
        <taxon>Sordariomycetes</taxon>
        <taxon>Hypocreomycetidae</taxon>
        <taxon>Glomerellales</taxon>
        <taxon>Glomerellaceae</taxon>
        <taxon>Colletotrichum</taxon>
        <taxon>Colletotrichum acutatum species complex</taxon>
    </lineage>
</organism>
<comment type="caution">
    <text evidence="2">The sequence shown here is derived from an EMBL/GenBank/DDBJ whole genome shotgun (WGS) entry which is preliminary data.</text>
</comment>
<dbReference type="KEGG" id="cfj:CFIO01_13617"/>
<gene>
    <name evidence="2" type="ORF">CFIO01_13617</name>
</gene>
<dbReference type="Proteomes" id="UP000020467">
    <property type="component" value="Unassembled WGS sequence"/>
</dbReference>
<name>A0A010RBD1_9PEZI</name>
<dbReference type="EMBL" id="JARH01000706">
    <property type="protein sequence ID" value="EXF77541.1"/>
    <property type="molecule type" value="Genomic_DNA"/>
</dbReference>
<dbReference type="AlphaFoldDB" id="A0A010RBD1"/>
<keyword evidence="3" id="KW-1185">Reference proteome</keyword>
<evidence type="ECO:0000256" key="1">
    <source>
        <dbReference type="SAM" id="MobiDB-lite"/>
    </source>
</evidence>
<evidence type="ECO:0000313" key="2">
    <source>
        <dbReference type="EMBL" id="EXF77541.1"/>
    </source>
</evidence>
<feature type="region of interest" description="Disordered" evidence="1">
    <location>
        <begin position="113"/>
        <end position="158"/>
    </location>
</feature>
<evidence type="ECO:0000313" key="3">
    <source>
        <dbReference type="Proteomes" id="UP000020467"/>
    </source>
</evidence>